<dbReference type="GO" id="GO:0004332">
    <property type="term" value="F:fructose-bisphosphate aldolase activity"/>
    <property type="evidence" value="ECO:0007669"/>
    <property type="project" value="UniProtKB-UniRule"/>
</dbReference>
<comment type="subunit">
    <text evidence="5 15">Homooctamer; dimer of tetramers.</text>
</comment>
<feature type="active site" description="Proton donor/acceptor; for FBP aldolase activity" evidence="15">
    <location>
        <position position="236"/>
    </location>
</feature>
<comment type="catalytic activity">
    <reaction evidence="15">
        <text>beta-D-fructose 1,6-bisphosphate = D-glyceraldehyde 3-phosphate + dihydroxyacetone phosphate</text>
        <dbReference type="Rhea" id="RHEA:14729"/>
        <dbReference type="ChEBI" id="CHEBI:32966"/>
        <dbReference type="ChEBI" id="CHEBI:57642"/>
        <dbReference type="ChEBI" id="CHEBI:59776"/>
        <dbReference type="EC" id="4.1.2.13"/>
    </reaction>
</comment>
<dbReference type="STRING" id="340102.Pars_0141"/>
<feature type="binding site" evidence="15">
    <location>
        <position position="59"/>
    </location>
    <ligand>
        <name>Mg(2+)</name>
        <dbReference type="ChEBI" id="CHEBI:18420"/>
        <label>2</label>
    </ligand>
</feature>
<evidence type="ECO:0000256" key="15">
    <source>
        <dbReference type="HAMAP-Rule" id="MF_02067"/>
    </source>
</evidence>
<dbReference type="InterPro" id="IPR002803">
    <property type="entry name" value="FBPase_V"/>
</dbReference>
<evidence type="ECO:0000313" key="16">
    <source>
        <dbReference type="EMBL" id="ABP49756.1"/>
    </source>
</evidence>
<feature type="binding site" evidence="15">
    <location>
        <position position="18"/>
    </location>
    <ligand>
        <name>Mg(2+)</name>
        <dbReference type="ChEBI" id="CHEBI:18420"/>
        <label>1</label>
    </ligand>
</feature>
<comment type="similarity">
    <text evidence="4 15">Belongs to the FBP aldolase/phosphatase family.</text>
</comment>
<evidence type="ECO:0000256" key="5">
    <source>
        <dbReference type="ARBA" id="ARBA00011820"/>
    </source>
</evidence>
<feature type="binding site" description="in other chain" evidence="15">
    <location>
        <position position="140"/>
    </location>
    <ligand>
        <name>beta-D-fructose 1,6-bisphosphate</name>
        <dbReference type="ChEBI" id="CHEBI:32966"/>
        <note>ligand shared between dimeric partners</note>
    </ligand>
</feature>
<feature type="binding site" evidence="15">
    <location>
        <position position="59"/>
    </location>
    <ligand>
        <name>Mg(2+)</name>
        <dbReference type="ChEBI" id="CHEBI:18420"/>
        <label>1</label>
    </ligand>
</feature>
<evidence type="ECO:0000256" key="8">
    <source>
        <dbReference type="ARBA" id="ARBA00022432"/>
    </source>
</evidence>
<feature type="binding site" description="in other chain" evidence="15">
    <location>
        <position position="25"/>
    </location>
    <ligand>
        <name>beta-D-fructose 1,6-bisphosphate</name>
        <dbReference type="ChEBI" id="CHEBI:32966"/>
        <note>ligand shared between dimeric partners</note>
    </ligand>
</feature>
<evidence type="ECO:0000256" key="9">
    <source>
        <dbReference type="ARBA" id="ARBA00022723"/>
    </source>
</evidence>
<evidence type="ECO:0000256" key="11">
    <source>
        <dbReference type="ARBA" id="ARBA00022842"/>
    </source>
</evidence>
<keyword evidence="12 15" id="KW-0456">Lyase</keyword>
<keyword evidence="13 15" id="KW-0704">Schiff base</keyword>
<keyword evidence="8 15" id="KW-0312">Gluconeogenesis</keyword>
<evidence type="ECO:0000313" key="17">
    <source>
        <dbReference type="Proteomes" id="UP000001567"/>
    </source>
</evidence>
<keyword evidence="10 15" id="KW-0378">Hydrolase</keyword>
<dbReference type="Proteomes" id="UP000001567">
    <property type="component" value="Chromosome"/>
</dbReference>
<comment type="cofactor">
    <cofactor evidence="2 15">
        <name>Mg(2+)</name>
        <dbReference type="ChEBI" id="CHEBI:18420"/>
    </cofactor>
</comment>
<evidence type="ECO:0000256" key="4">
    <source>
        <dbReference type="ARBA" id="ARBA00010693"/>
    </source>
</evidence>
<dbReference type="SUPFAM" id="SSF111249">
    <property type="entry name" value="Sulfolobus fructose-1,6-bisphosphatase-like"/>
    <property type="match status" value="1"/>
</dbReference>
<proteinExistence type="inferred from homology"/>
<comment type="pathway">
    <text evidence="3 15">Carbohydrate biosynthesis; gluconeogenesis.</text>
</comment>
<dbReference type="EMBL" id="CP000660">
    <property type="protein sequence ID" value="ABP49756.1"/>
    <property type="molecule type" value="Genomic_DNA"/>
</dbReference>
<dbReference type="AlphaFoldDB" id="A4WH89"/>
<dbReference type="EC" id="4.1.2.13" evidence="15"/>
<feature type="active site" description="Schiff-base intermediate with DHAP; for FBP aldolase activity" evidence="15">
    <location>
        <position position="239"/>
    </location>
</feature>
<comment type="function">
    <text evidence="15">Catalyzes two subsequent steps in gluconeogenesis: the aldol condensation of dihydroxyacetone phosphate (DHAP) and glyceraldehyde-3-phosphate (GA3P) to fructose-1,6-bisphosphate (FBP), and the dephosphorylation of FBP to fructose-6-phosphate (F6P).</text>
</comment>
<feature type="binding site" evidence="15">
    <location>
        <position position="60"/>
    </location>
    <ligand>
        <name>Mg(2+)</name>
        <dbReference type="ChEBI" id="CHEBI:18420"/>
        <label>2</label>
    </ligand>
</feature>
<dbReference type="PANTHER" id="PTHR38341">
    <property type="entry name" value="FRUCTOSE-1,6-BISPHOSPHATE ALDOLASE/PHOSPHATASE"/>
    <property type="match status" value="1"/>
</dbReference>
<dbReference type="GO" id="GO:0006094">
    <property type="term" value="P:gluconeogenesis"/>
    <property type="evidence" value="ECO:0007669"/>
    <property type="project" value="UniProtKB-UniRule"/>
</dbReference>
<feature type="binding site" evidence="15">
    <location>
        <position position="25"/>
    </location>
    <ligand>
        <name>Mg(2+)</name>
        <dbReference type="ChEBI" id="CHEBI:18420"/>
        <label>1</label>
    </ligand>
</feature>
<feature type="binding site" evidence="15">
    <location>
        <position position="240"/>
    </location>
    <ligand>
        <name>Mg(2+)</name>
        <dbReference type="ChEBI" id="CHEBI:18420"/>
        <label>4</label>
    </ligand>
</feature>
<dbReference type="NCBIfam" id="NF041126">
    <property type="entry name" value="FBP_aldo_phos"/>
    <property type="match status" value="1"/>
</dbReference>
<dbReference type="HOGENOM" id="CLU_041630_0_0_2"/>
<dbReference type="UniPathway" id="UPA00138"/>
<dbReference type="GO" id="GO:0042132">
    <property type="term" value="F:fructose 1,6-bisphosphate 1-phosphatase activity"/>
    <property type="evidence" value="ECO:0007669"/>
    <property type="project" value="UniProtKB-UniRule"/>
</dbReference>
<sequence>MRLITTLMKVTVSIIKADVGGFPGHAHVHPKMLEYAAAKLKEAQKRGAIIDYFVYNVGDDISLLMTHTKGEDNPEIHGLAWETFKEITEQIAKKFKLYGAGQDLLKDAFSGNVRGMGPQVAEMEFEERPSDPLIVFAADKTEPGAFNLPLYKMFADPFNTAGLVIDPSMHEGFIFEVLDVVEHKVYLLKTPEEAYSLLGLIGTTGRYIIRKVFRKADGAPAAANSVERLSLIAGRYVGKDDPVMMVRAQSGLPAVGEILEAFAHPHLVHGWMRGSHAGPLMPARFISIDPEKRIAIGAKMTRFDGPPKVGALGFQLHDGYLEGGVDLFDDPAFDYVRQVAAQIADYIRRMGPFQPHRLPPEEMEYTALPKILAKIKAYPADKYEKERRKYIEAIVKGEKVGESQHD</sequence>
<evidence type="ECO:0000256" key="1">
    <source>
        <dbReference type="ARBA" id="ARBA00001273"/>
    </source>
</evidence>
<evidence type="ECO:0000256" key="3">
    <source>
        <dbReference type="ARBA" id="ARBA00004742"/>
    </source>
</evidence>
<feature type="binding site" evidence="15">
    <location>
        <position position="273"/>
    </location>
    <ligand>
        <name>dihydroxyacetone phosphate</name>
        <dbReference type="ChEBI" id="CHEBI:57642"/>
    </ligand>
</feature>
<gene>
    <name evidence="15" type="primary">fbp</name>
    <name evidence="16" type="ordered locus">Pars_0141</name>
</gene>
<evidence type="ECO:0000256" key="2">
    <source>
        <dbReference type="ARBA" id="ARBA00001946"/>
    </source>
</evidence>
<evidence type="ECO:0000256" key="7">
    <source>
        <dbReference type="ARBA" id="ARBA00018635"/>
    </source>
</evidence>
<comment type="domain">
    <text evidence="15">Consists of a single catalytic domain, but remodels its active-site architecture via a large structural change to exhibit dual activities.</text>
</comment>
<feature type="active site" description="Proton acceptor; for FBP phosphatase activity" evidence="15">
    <location>
        <position position="18"/>
    </location>
</feature>
<dbReference type="InterPro" id="IPR036076">
    <property type="entry name" value="FBPase_V_sf"/>
</dbReference>
<evidence type="ECO:0000256" key="6">
    <source>
        <dbReference type="ARBA" id="ARBA00013093"/>
    </source>
</evidence>
<keyword evidence="14 15" id="KW-0119">Carbohydrate metabolism</keyword>
<evidence type="ECO:0000256" key="10">
    <source>
        <dbReference type="ARBA" id="ARBA00022801"/>
    </source>
</evidence>
<feature type="binding site" description="in other chain" evidence="15">
    <location>
        <position position="304"/>
    </location>
    <ligand>
        <name>beta-D-fructose 1,6-bisphosphate</name>
        <dbReference type="ChEBI" id="CHEBI:32966"/>
        <note>ligand shared between dimeric partners</note>
    </ligand>
</feature>
<feature type="binding site" evidence="15">
    <location>
        <position position="304"/>
    </location>
    <ligand>
        <name>dihydroxyacetone phosphate</name>
        <dbReference type="ChEBI" id="CHEBI:57642"/>
    </ligand>
</feature>
<feature type="binding site" evidence="15">
    <location>
        <position position="140"/>
    </location>
    <ligand>
        <name>dihydroxyacetone phosphate</name>
        <dbReference type="ChEBI" id="CHEBI:57642"/>
    </ligand>
</feature>
<feature type="binding site" evidence="15">
    <location>
        <position position="25"/>
    </location>
    <ligand>
        <name>dihydroxyacetone phosphate</name>
        <dbReference type="ChEBI" id="CHEBI:57642"/>
    </ligand>
</feature>
<keyword evidence="9 15" id="KW-0479">Metal-binding</keyword>
<feature type="binding site" evidence="15">
    <location>
        <begin position="249"/>
        <end position="250"/>
    </location>
    <ligand>
        <name>beta-D-fructose 1,6-bisphosphate</name>
        <dbReference type="ChEBI" id="CHEBI:32966"/>
        <note>ligand shared between dimeric partners</note>
    </ligand>
</feature>
<dbReference type="EC" id="3.1.3.11" evidence="6 15"/>
<feature type="binding site" description="in other chain" evidence="15">
    <location>
        <begin position="111"/>
        <end position="112"/>
    </location>
    <ligand>
        <name>beta-D-fructose 1,6-bisphosphate</name>
        <dbReference type="ChEBI" id="CHEBI:32966"/>
        <note>ligand shared between dimeric partners</note>
    </ligand>
</feature>
<organism evidence="16 17">
    <name type="scientific">Pyrobaculum arsenaticum (strain DSM 13514 / JCM 11321 / PZ6)</name>
    <dbReference type="NCBI Taxonomy" id="340102"/>
    <lineage>
        <taxon>Archaea</taxon>
        <taxon>Thermoproteota</taxon>
        <taxon>Thermoprotei</taxon>
        <taxon>Thermoproteales</taxon>
        <taxon>Thermoproteaceae</taxon>
        <taxon>Pyrobaculum</taxon>
    </lineage>
</organism>
<feature type="binding site" evidence="15">
    <location>
        <position position="239"/>
    </location>
    <ligand>
        <name>Mg(2+)</name>
        <dbReference type="ChEBI" id="CHEBI:18420"/>
        <label>3</label>
    </ligand>
</feature>
<feature type="binding site" description="in other chain" evidence="15">
    <location>
        <position position="273"/>
    </location>
    <ligand>
        <name>beta-D-fructose 1,6-bisphosphate</name>
        <dbReference type="ChEBI" id="CHEBI:32966"/>
        <note>ligand shared between dimeric partners</note>
    </ligand>
</feature>
<feature type="binding site" description="in other chain" evidence="15">
    <location>
        <position position="98"/>
    </location>
    <ligand>
        <name>beta-D-fructose 1,6-bisphosphate</name>
        <dbReference type="ChEBI" id="CHEBI:32966"/>
        <note>ligand shared between dimeric partners</note>
    </ligand>
</feature>
<feature type="binding site" evidence="15">
    <location>
        <position position="139"/>
    </location>
    <ligand>
        <name>Mg(2+)</name>
        <dbReference type="ChEBI" id="CHEBI:18420"/>
        <label>2</label>
    </ligand>
</feature>
<evidence type="ECO:0000256" key="12">
    <source>
        <dbReference type="ARBA" id="ARBA00023239"/>
    </source>
</evidence>
<dbReference type="PhylomeDB" id="A4WH89"/>
<dbReference type="HAMAP" id="MF_02067">
    <property type="entry name" value="FBP_aldolase_phosphatase"/>
    <property type="match status" value="1"/>
</dbReference>
<feature type="binding site" evidence="15">
    <location>
        <position position="241"/>
    </location>
    <ligand>
        <name>Mg(2+)</name>
        <dbReference type="ChEBI" id="CHEBI:18420"/>
        <label>3</label>
    </ligand>
</feature>
<dbReference type="KEGG" id="pas:Pars_0141"/>
<protein>
    <recommendedName>
        <fullName evidence="7 15">Fructose-1,6-bisphosphate aldolase/phosphatase</fullName>
        <shortName evidence="15">FBP A/P</shortName>
        <shortName evidence="15">FBP aldolase/phosphatase</shortName>
        <ecNumber evidence="6 15">3.1.3.11</ecNumber>
        <ecNumber evidence="15">4.1.2.13</ecNumber>
    </recommendedName>
</protein>
<keyword evidence="11 15" id="KW-0460">Magnesium</keyword>
<feature type="binding site" evidence="15">
    <location>
        <position position="241"/>
    </location>
    <ligand>
        <name>Mg(2+)</name>
        <dbReference type="ChEBI" id="CHEBI:18420"/>
        <label>2</label>
    </ligand>
</feature>
<dbReference type="PANTHER" id="PTHR38341:SF1">
    <property type="entry name" value="FRUCTOSE-1,6-BISPHOSPHATE ALDOLASE_PHOSPHATASE"/>
    <property type="match status" value="1"/>
</dbReference>
<comment type="catalytic activity">
    <reaction evidence="1 15">
        <text>beta-D-fructose 1,6-bisphosphate + H2O = beta-D-fructose 6-phosphate + phosphate</text>
        <dbReference type="Rhea" id="RHEA:11064"/>
        <dbReference type="ChEBI" id="CHEBI:15377"/>
        <dbReference type="ChEBI" id="CHEBI:32966"/>
        <dbReference type="ChEBI" id="CHEBI:43474"/>
        <dbReference type="ChEBI" id="CHEBI:57634"/>
        <dbReference type="EC" id="3.1.3.11"/>
    </reaction>
</comment>
<evidence type="ECO:0000256" key="14">
    <source>
        <dbReference type="ARBA" id="ARBA00023277"/>
    </source>
</evidence>
<feature type="binding site" evidence="15">
    <location>
        <position position="240"/>
    </location>
    <ligand>
        <name>Mg(2+)</name>
        <dbReference type="ChEBI" id="CHEBI:18420"/>
        <label>3</label>
    </ligand>
</feature>
<dbReference type="Gene3D" id="6.10.250.1180">
    <property type="match status" value="1"/>
</dbReference>
<evidence type="ECO:0000256" key="13">
    <source>
        <dbReference type="ARBA" id="ARBA00023270"/>
    </source>
</evidence>
<feature type="binding site" description="in other chain" evidence="15">
    <location>
        <position position="365"/>
    </location>
    <ligand>
        <name>beta-D-fructose 1,6-bisphosphate</name>
        <dbReference type="ChEBI" id="CHEBI:32966"/>
        <note>ligand shared between dimeric partners</note>
    </ligand>
</feature>
<name>A4WH89_PYRAR</name>
<dbReference type="PIRSF" id="PIRSF015647">
    <property type="entry name" value="FBPtase_archl"/>
    <property type="match status" value="1"/>
</dbReference>
<reference evidence="16 17" key="1">
    <citation type="submission" date="2007-04" db="EMBL/GenBank/DDBJ databases">
        <title>Complete sequence of Pyrobaculum arsenaticum DSM 13514.</title>
        <authorList>
            <consortium name="US DOE Joint Genome Institute"/>
            <person name="Copeland A."/>
            <person name="Lucas S."/>
            <person name="Lapidus A."/>
            <person name="Barry K."/>
            <person name="Glavina del Rio T."/>
            <person name="Dalin E."/>
            <person name="Tice H."/>
            <person name="Pitluck S."/>
            <person name="Chain P."/>
            <person name="Malfatti S."/>
            <person name="Shin M."/>
            <person name="Vergez L."/>
            <person name="Schmutz J."/>
            <person name="Larimer F."/>
            <person name="Land M."/>
            <person name="Hauser L."/>
            <person name="Kyrpides N."/>
            <person name="Mikhailova N."/>
            <person name="Cozen A.E."/>
            <person name="Fitz-Gibbon S.T."/>
            <person name="House C.H."/>
            <person name="Saltikov C."/>
            <person name="Lowe T.M."/>
            <person name="Richardson P."/>
        </authorList>
    </citation>
    <scope>NUCLEOTIDE SEQUENCE [LARGE SCALE GENOMIC DNA]</scope>
    <source>
        <strain evidence="17">ATCC 700994 / DSM 13514 / JCM 11321 / PZ6</strain>
    </source>
</reference>
<feature type="binding site" evidence="15">
    <location>
        <position position="102"/>
    </location>
    <ligand>
        <name>Mg(2+)</name>
        <dbReference type="ChEBI" id="CHEBI:18420"/>
        <label>1</label>
    </ligand>
</feature>
<dbReference type="GO" id="GO:0000287">
    <property type="term" value="F:magnesium ion binding"/>
    <property type="evidence" value="ECO:0007669"/>
    <property type="project" value="UniProtKB-UniRule"/>
</dbReference>
<dbReference type="Pfam" id="PF01950">
    <property type="entry name" value="FBPase_3"/>
    <property type="match status" value="1"/>
</dbReference>
<accession>A4WH89</accession>